<dbReference type="AlphaFoldDB" id="A0A563W2A8"/>
<dbReference type="Proteomes" id="UP000320055">
    <property type="component" value="Unassembled WGS sequence"/>
</dbReference>
<keyword evidence="1" id="KW-0732">Signal</keyword>
<feature type="signal peptide" evidence="1">
    <location>
        <begin position="1"/>
        <end position="28"/>
    </location>
</feature>
<dbReference type="RefSeq" id="WP_144876251.1">
    <property type="nucleotide sequence ID" value="NZ_LR214379.1"/>
</dbReference>
<organism evidence="2 3">
    <name type="scientific">Hyella patelloides LEGE 07179</name>
    <dbReference type="NCBI Taxonomy" id="945734"/>
    <lineage>
        <taxon>Bacteria</taxon>
        <taxon>Bacillati</taxon>
        <taxon>Cyanobacteriota</taxon>
        <taxon>Cyanophyceae</taxon>
        <taxon>Pleurocapsales</taxon>
        <taxon>Hyellaceae</taxon>
        <taxon>Hyella</taxon>
    </lineage>
</organism>
<sequence>MWFSKAIKKILGIGIFASSIFINLPVQAATWVTFIENEEYKYYIDLDGDTIDDNIWTVPLKATISGIDIAYGQLSINCQNRTFKLQLKDSSSNWEPWGEGDNEFPHQVCTTAFPDTYQKLQSNRN</sequence>
<accession>A0A563W2A8</accession>
<gene>
    <name evidence="2" type="ORF">H1P_6470006</name>
</gene>
<feature type="chain" id="PRO_5022195271" evidence="1">
    <location>
        <begin position="29"/>
        <end position="125"/>
    </location>
</feature>
<keyword evidence="3" id="KW-1185">Reference proteome</keyword>
<reference evidence="2 3" key="1">
    <citation type="submission" date="2019-01" db="EMBL/GenBank/DDBJ databases">
        <authorList>
            <person name="Brito A."/>
        </authorList>
    </citation>
    <scope>NUCLEOTIDE SEQUENCE [LARGE SCALE GENOMIC DNA]</scope>
    <source>
        <strain evidence="2">1</strain>
    </source>
</reference>
<dbReference type="EMBL" id="CAACVJ010000609">
    <property type="protein sequence ID" value="VEP17818.1"/>
    <property type="molecule type" value="Genomic_DNA"/>
</dbReference>
<protein>
    <submittedName>
        <fullName evidence="2">Uncharacterized protein</fullName>
    </submittedName>
</protein>
<proteinExistence type="predicted"/>
<name>A0A563W2A8_9CYAN</name>
<evidence type="ECO:0000313" key="2">
    <source>
        <dbReference type="EMBL" id="VEP17818.1"/>
    </source>
</evidence>
<evidence type="ECO:0000313" key="3">
    <source>
        <dbReference type="Proteomes" id="UP000320055"/>
    </source>
</evidence>
<evidence type="ECO:0000256" key="1">
    <source>
        <dbReference type="SAM" id="SignalP"/>
    </source>
</evidence>